<organism evidence="2 3">
    <name type="scientific">Dendrobium thyrsiflorum</name>
    <name type="common">Pinecone-like raceme dendrobium</name>
    <name type="synonym">Orchid</name>
    <dbReference type="NCBI Taxonomy" id="117978"/>
    <lineage>
        <taxon>Eukaryota</taxon>
        <taxon>Viridiplantae</taxon>
        <taxon>Streptophyta</taxon>
        <taxon>Embryophyta</taxon>
        <taxon>Tracheophyta</taxon>
        <taxon>Spermatophyta</taxon>
        <taxon>Magnoliopsida</taxon>
        <taxon>Liliopsida</taxon>
        <taxon>Asparagales</taxon>
        <taxon>Orchidaceae</taxon>
        <taxon>Epidendroideae</taxon>
        <taxon>Malaxideae</taxon>
        <taxon>Dendrobiinae</taxon>
        <taxon>Dendrobium</taxon>
    </lineage>
</organism>
<dbReference type="Proteomes" id="UP001552299">
    <property type="component" value="Unassembled WGS sequence"/>
</dbReference>
<accession>A0ABD0UHZ8</accession>
<sequence length="67" mass="7446">MAGVVKADRQQEVVSVELPAPPGWKKVFKADVFDKYILSNPMAYVTLGILKFQALSILILLAERKLS</sequence>
<comment type="caution">
    <text evidence="2">The sequence shown here is derived from an EMBL/GenBank/DDBJ whole genome shotgun (WGS) entry which is preliminary data.</text>
</comment>
<name>A0ABD0UHZ8_DENTH</name>
<reference evidence="2 3" key="1">
    <citation type="journal article" date="2024" name="Plant Biotechnol. J.">
        <title>Dendrobium thyrsiflorum genome and its molecular insights into genes involved in important horticultural traits.</title>
        <authorList>
            <person name="Chen B."/>
            <person name="Wang J.Y."/>
            <person name="Zheng P.J."/>
            <person name="Li K.L."/>
            <person name="Liang Y.M."/>
            <person name="Chen X.F."/>
            <person name="Zhang C."/>
            <person name="Zhao X."/>
            <person name="He X."/>
            <person name="Zhang G.Q."/>
            <person name="Liu Z.J."/>
            <person name="Xu Q."/>
        </authorList>
    </citation>
    <scope>NUCLEOTIDE SEQUENCE [LARGE SCALE GENOMIC DNA]</scope>
    <source>
        <strain evidence="2">GZMU011</strain>
    </source>
</reference>
<keyword evidence="1" id="KW-1133">Transmembrane helix</keyword>
<dbReference type="EMBL" id="JANQDX010000014">
    <property type="protein sequence ID" value="KAL0912219.1"/>
    <property type="molecule type" value="Genomic_DNA"/>
</dbReference>
<evidence type="ECO:0000313" key="2">
    <source>
        <dbReference type="EMBL" id="KAL0912219.1"/>
    </source>
</evidence>
<protein>
    <submittedName>
        <fullName evidence="2">Uncharacterized protein</fullName>
    </submittedName>
</protein>
<gene>
    <name evidence="2" type="ORF">M5K25_018181</name>
</gene>
<keyword evidence="3" id="KW-1185">Reference proteome</keyword>
<proteinExistence type="predicted"/>
<dbReference type="AlphaFoldDB" id="A0ABD0UHZ8"/>
<keyword evidence="1" id="KW-0472">Membrane</keyword>
<keyword evidence="1" id="KW-0812">Transmembrane</keyword>
<evidence type="ECO:0000256" key="1">
    <source>
        <dbReference type="SAM" id="Phobius"/>
    </source>
</evidence>
<feature type="transmembrane region" description="Helical" evidence="1">
    <location>
        <begin position="42"/>
        <end position="62"/>
    </location>
</feature>
<evidence type="ECO:0000313" key="3">
    <source>
        <dbReference type="Proteomes" id="UP001552299"/>
    </source>
</evidence>